<sequence length="344" mass="37729">MTEYSVDEEMADFFRQTTATRAECDEHALALVGGPAVMPVAVQGVCSYTIFAGPDLGFVVQFRLKSLELPVQTAKLARTIYGHFAPVVSVHGQLGADADGEREPLLVYVMNRVKGISHLGILLAHGHPENTPENFARRKTLMADVARFFALSWKSPQPVDQVWRDSAHSECRRELELLLGALPERFHASIQQTIEALPAIMSLPIVLLHQDFGSSNIIVDEPDCHLVGVVDWAKPALGTFGTTLHSLLPLSGEVMLKIGLVHFEDHASLQETFWNVLSTEIGDLGAEEIRAIKAARTLGLLRSRGFTSRLKNMLELVPIGGDAAGLYNMLYLDGLLLNPATKFN</sequence>
<evidence type="ECO:0000313" key="2">
    <source>
        <dbReference type="EMBL" id="KAK7420621.1"/>
    </source>
</evidence>
<dbReference type="SUPFAM" id="SSF56112">
    <property type="entry name" value="Protein kinase-like (PK-like)"/>
    <property type="match status" value="1"/>
</dbReference>
<organism evidence="2 3">
    <name type="scientific">Neonectria magnoliae</name>
    <dbReference type="NCBI Taxonomy" id="2732573"/>
    <lineage>
        <taxon>Eukaryota</taxon>
        <taxon>Fungi</taxon>
        <taxon>Dikarya</taxon>
        <taxon>Ascomycota</taxon>
        <taxon>Pezizomycotina</taxon>
        <taxon>Sordariomycetes</taxon>
        <taxon>Hypocreomycetidae</taxon>
        <taxon>Hypocreales</taxon>
        <taxon>Nectriaceae</taxon>
        <taxon>Neonectria</taxon>
    </lineage>
</organism>
<dbReference type="Pfam" id="PF01636">
    <property type="entry name" value="APH"/>
    <property type="match status" value="1"/>
</dbReference>
<dbReference type="EMBL" id="JAZAVK010000132">
    <property type="protein sequence ID" value="KAK7420621.1"/>
    <property type="molecule type" value="Genomic_DNA"/>
</dbReference>
<comment type="caution">
    <text evidence="2">The sequence shown here is derived from an EMBL/GenBank/DDBJ whole genome shotgun (WGS) entry which is preliminary data.</text>
</comment>
<feature type="domain" description="Aminoglycoside phosphotransferase" evidence="1">
    <location>
        <begin position="73"/>
        <end position="233"/>
    </location>
</feature>
<dbReference type="InterPro" id="IPR002575">
    <property type="entry name" value="Aminoglycoside_PTrfase"/>
</dbReference>
<gene>
    <name evidence="2" type="ORF">QQZ08_010313</name>
</gene>
<accession>A0ABR1HHG4</accession>
<evidence type="ECO:0000313" key="3">
    <source>
        <dbReference type="Proteomes" id="UP001498421"/>
    </source>
</evidence>
<keyword evidence="3" id="KW-1185">Reference proteome</keyword>
<dbReference type="Gene3D" id="3.90.1200.10">
    <property type="match status" value="1"/>
</dbReference>
<reference evidence="2 3" key="1">
    <citation type="journal article" date="2025" name="Microbiol. Resour. Announc.">
        <title>Draft genome sequences for Neonectria magnoliae and Neonectria punicea, canker pathogens of Liriodendron tulipifera and Acer saccharum in West Virginia.</title>
        <authorList>
            <person name="Petronek H.M."/>
            <person name="Kasson M.T."/>
            <person name="Metheny A.M."/>
            <person name="Stauder C.M."/>
            <person name="Lovett B."/>
            <person name="Lynch S.C."/>
            <person name="Garnas J.R."/>
            <person name="Kasson L.R."/>
            <person name="Stajich J.E."/>
        </authorList>
    </citation>
    <scope>NUCLEOTIDE SEQUENCE [LARGE SCALE GENOMIC DNA]</scope>
    <source>
        <strain evidence="2 3">NRRL 64651</strain>
    </source>
</reference>
<evidence type="ECO:0000259" key="1">
    <source>
        <dbReference type="Pfam" id="PF01636"/>
    </source>
</evidence>
<protein>
    <recommendedName>
        <fullName evidence="1">Aminoglycoside phosphotransferase domain-containing protein</fullName>
    </recommendedName>
</protein>
<dbReference type="Proteomes" id="UP001498421">
    <property type="component" value="Unassembled WGS sequence"/>
</dbReference>
<proteinExistence type="predicted"/>
<dbReference type="InterPro" id="IPR011009">
    <property type="entry name" value="Kinase-like_dom_sf"/>
</dbReference>
<name>A0ABR1HHG4_9HYPO</name>